<dbReference type="InterPro" id="IPR036259">
    <property type="entry name" value="MFS_trans_sf"/>
</dbReference>
<comment type="subcellular location">
    <subcellularLocation>
        <location evidence="1">Endomembrane system</location>
        <topology evidence="1">Multi-pass membrane protein</topology>
    </subcellularLocation>
</comment>
<dbReference type="OrthoDB" id="3437016at2759"/>
<feature type="transmembrane region" description="Helical" evidence="8">
    <location>
        <begin position="394"/>
        <end position="415"/>
    </location>
</feature>
<dbReference type="GO" id="GO:0000329">
    <property type="term" value="C:fungal-type vacuole membrane"/>
    <property type="evidence" value="ECO:0007669"/>
    <property type="project" value="TreeGrafter"/>
</dbReference>
<evidence type="ECO:0000313" key="10">
    <source>
        <dbReference type="EMBL" id="OJD26102.1"/>
    </source>
</evidence>
<proteinExistence type="inferred from homology"/>
<keyword evidence="3" id="KW-0813">Transport</keyword>
<accession>A0A1J9QB96</accession>
<feature type="transmembrane region" description="Helical" evidence="8">
    <location>
        <begin position="169"/>
        <end position="188"/>
    </location>
</feature>
<reference evidence="10 11" key="1">
    <citation type="submission" date="2015-08" db="EMBL/GenBank/DDBJ databases">
        <title>Emmonsia species relationships and genome sequence.</title>
        <authorList>
            <person name="Cuomo C.A."/>
            <person name="Schwartz I.S."/>
            <person name="Kenyon C."/>
            <person name="De Hoog G.S."/>
            <person name="Govender N.P."/>
            <person name="Botha A."/>
            <person name="Moreno L."/>
            <person name="De Vries M."/>
            <person name="Munoz J.F."/>
            <person name="Stielow J.B."/>
        </authorList>
    </citation>
    <scope>NUCLEOTIDE SEQUENCE [LARGE SCALE GENOMIC DNA]</scope>
    <source>
        <strain evidence="10 11">EI222</strain>
    </source>
</reference>
<feature type="transmembrane region" description="Helical" evidence="8">
    <location>
        <begin position="260"/>
        <end position="280"/>
    </location>
</feature>
<dbReference type="SUPFAM" id="SSF103473">
    <property type="entry name" value="MFS general substrate transporter"/>
    <property type="match status" value="1"/>
</dbReference>
<feature type="transmembrane region" description="Helical" evidence="8">
    <location>
        <begin position="226"/>
        <end position="248"/>
    </location>
</feature>
<keyword evidence="5 8" id="KW-1133">Transmembrane helix</keyword>
<dbReference type="GO" id="GO:0015174">
    <property type="term" value="F:basic amino acid transmembrane transporter activity"/>
    <property type="evidence" value="ECO:0007669"/>
    <property type="project" value="TreeGrafter"/>
</dbReference>
<dbReference type="Proteomes" id="UP000242791">
    <property type="component" value="Unassembled WGS sequence"/>
</dbReference>
<feature type="transmembrane region" description="Helical" evidence="8">
    <location>
        <begin position="136"/>
        <end position="157"/>
    </location>
</feature>
<evidence type="ECO:0000256" key="4">
    <source>
        <dbReference type="ARBA" id="ARBA00022692"/>
    </source>
</evidence>
<dbReference type="PANTHER" id="PTHR23501">
    <property type="entry name" value="MAJOR FACILITATOR SUPERFAMILY"/>
    <property type="match status" value="1"/>
</dbReference>
<dbReference type="Pfam" id="PF07690">
    <property type="entry name" value="MFS_1"/>
    <property type="match status" value="1"/>
</dbReference>
<dbReference type="CDD" id="cd17502">
    <property type="entry name" value="MFS_Azr1_MDR_like"/>
    <property type="match status" value="1"/>
</dbReference>
<dbReference type="EMBL" id="LGTZ01000273">
    <property type="protein sequence ID" value="OJD26102.1"/>
    <property type="molecule type" value="Genomic_DNA"/>
</dbReference>
<keyword evidence="4 8" id="KW-0812">Transmembrane</keyword>
<dbReference type="GO" id="GO:0012505">
    <property type="term" value="C:endomembrane system"/>
    <property type="evidence" value="ECO:0007669"/>
    <property type="project" value="UniProtKB-SubCell"/>
</dbReference>
<dbReference type="Gene3D" id="1.20.1250.20">
    <property type="entry name" value="MFS general substrate transporter like domains"/>
    <property type="match status" value="1"/>
</dbReference>
<organism evidence="10 11">
    <name type="scientific">Blastomyces percursus</name>
    <dbReference type="NCBI Taxonomy" id="1658174"/>
    <lineage>
        <taxon>Eukaryota</taxon>
        <taxon>Fungi</taxon>
        <taxon>Dikarya</taxon>
        <taxon>Ascomycota</taxon>
        <taxon>Pezizomycotina</taxon>
        <taxon>Eurotiomycetes</taxon>
        <taxon>Eurotiomycetidae</taxon>
        <taxon>Onygenales</taxon>
        <taxon>Ajellomycetaceae</taxon>
        <taxon>Blastomyces</taxon>
    </lineage>
</organism>
<evidence type="ECO:0000256" key="6">
    <source>
        <dbReference type="ARBA" id="ARBA00023136"/>
    </source>
</evidence>
<dbReference type="VEuPathDB" id="FungiDB:ACJ73_02529"/>
<dbReference type="PROSITE" id="PS50850">
    <property type="entry name" value="MFS"/>
    <property type="match status" value="1"/>
</dbReference>
<feature type="transmembrane region" description="Helical" evidence="8">
    <location>
        <begin position="105"/>
        <end position="124"/>
    </location>
</feature>
<evidence type="ECO:0000256" key="5">
    <source>
        <dbReference type="ARBA" id="ARBA00022989"/>
    </source>
</evidence>
<name>A0A1J9QB96_9EURO</name>
<keyword evidence="6 8" id="KW-0472">Membrane</keyword>
<sequence>MRNHTLASGSGCSGPSETSPLLGDSEASKTPTRKCITEAQDEEAGGQNGTDAAREAQFRGLPDAQNQLKYIVPAISIGVFLSAADQTIIVSSYGKIGSDLQALNLTSWIATSYFLTLTSFQPLYGRLSDIFGRKACLLFAYSVFGMGCVGCGLARNIGELIAARVFQGLGGGGMSTVVSIIMSDLVPLRDRGVWQGIINIIWASGSAVGAPLGGILADYIGWRWSFLLQVPLCLLAFIAVAFTLHLPVQDKSHWRQKLRRIDFLGALVLVGAVFSFLLGADRGSNVSWSMPITIVSLSLAIVLFAIFLCVEVWVASEPFAPSHIIFDRSLFACYGCNFFSFAGYMGVLFYFPLYFQATDGVSATGAGLRLLPSIIAGVSGSLFGGIVMKRTGKYFWITFVSYVLLTVGVTAIFLWSGGLVRNTVGILIGITIAAFGSGIGITTTLIALIACASPQDQAVATACSYLFRSLGSVIGLSFASTVVQQSLRTGLRSALDNNKDVDKIVNGVRQSLDYINTLDPQTREIVRNCYGIATNHAFGLSIIVIFFTMLSALFIREKALSR</sequence>
<evidence type="ECO:0000256" key="8">
    <source>
        <dbReference type="SAM" id="Phobius"/>
    </source>
</evidence>
<feature type="domain" description="Major facilitator superfamily (MFS) profile" evidence="9">
    <location>
        <begin position="71"/>
        <end position="560"/>
    </location>
</feature>
<feature type="transmembrane region" description="Helical" evidence="8">
    <location>
        <begin position="537"/>
        <end position="555"/>
    </location>
</feature>
<feature type="transmembrane region" description="Helical" evidence="8">
    <location>
        <begin position="367"/>
        <end position="387"/>
    </location>
</feature>
<dbReference type="InterPro" id="IPR011701">
    <property type="entry name" value="MFS"/>
</dbReference>
<dbReference type="FunFam" id="1.20.1720.10:FF:000013">
    <property type="entry name" value="Related to multidrug resistance proteins"/>
    <property type="match status" value="1"/>
</dbReference>
<comment type="similarity">
    <text evidence="2">Belongs to the major facilitator superfamily.</text>
</comment>
<dbReference type="GO" id="GO:0046943">
    <property type="term" value="F:carboxylic acid transmembrane transporter activity"/>
    <property type="evidence" value="ECO:0007669"/>
    <property type="project" value="UniProtKB-ARBA"/>
</dbReference>
<evidence type="ECO:0000256" key="2">
    <source>
        <dbReference type="ARBA" id="ARBA00008335"/>
    </source>
</evidence>
<feature type="compositionally biased region" description="Polar residues" evidence="7">
    <location>
        <begin position="1"/>
        <end position="19"/>
    </location>
</feature>
<feature type="transmembrane region" description="Helical" evidence="8">
    <location>
        <begin position="70"/>
        <end position="93"/>
    </location>
</feature>
<gene>
    <name evidence="10" type="ORF">ACJ73_02529</name>
</gene>
<dbReference type="AlphaFoldDB" id="A0A1J9QB96"/>
<protein>
    <recommendedName>
        <fullName evidence="9">Major facilitator superfamily (MFS) profile domain-containing protein</fullName>
    </recommendedName>
</protein>
<evidence type="ECO:0000256" key="3">
    <source>
        <dbReference type="ARBA" id="ARBA00022448"/>
    </source>
</evidence>
<keyword evidence="11" id="KW-1185">Reference proteome</keyword>
<dbReference type="PANTHER" id="PTHR23501:SF84">
    <property type="entry name" value="VACUOLAR MEMBRANE AMINO ACID UPTAKE TRANSPORTER FNX2"/>
    <property type="match status" value="1"/>
</dbReference>
<comment type="caution">
    <text evidence="10">The sequence shown here is derived from an EMBL/GenBank/DDBJ whole genome shotgun (WGS) entry which is preliminary data.</text>
</comment>
<evidence type="ECO:0000256" key="7">
    <source>
        <dbReference type="SAM" id="MobiDB-lite"/>
    </source>
</evidence>
<feature type="region of interest" description="Disordered" evidence="7">
    <location>
        <begin position="1"/>
        <end position="52"/>
    </location>
</feature>
<dbReference type="InterPro" id="IPR020846">
    <property type="entry name" value="MFS_dom"/>
</dbReference>
<feature type="transmembrane region" description="Helical" evidence="8">
    <location>
        <begin position="200"/>
        <end position="220"/>
    </location>
</feature>
<evidence type="ECO:0000256" key="1">
    <source>
        <dbReference type="ARBA" id="ARBA00004127"/>
    </source>
</evidence>
<evidence type="ECO:0000313" key="11">
    <source>
        <dbReference type="Proteomes" id="UP000242791"/>
    </source>
</evidence>
<feature type="transmembrane region" description="Helical" evidence="8">
    <location>
        <begin position="427"/>
        <end position="453"/>
    </location>
</feature>
<feature type="transmembrane region" description="Helical" evidence="8">
    <location>
        <begin position="331"/>
        <end position="355"/>
    </location>
</feature>
<feature type="transmembrane region" description="Helical" evidence="8">
    <location>
        <begin position="286"/>
        <end position="310"/>
    </location>
</feature>
<evidence type="ECO:0000259" key="9">
    <source>
        <dbReference type="PROSITE" id="PS50850"/>
    </source>
</evidence>
<dbReference type="Gene3D" id="1.20.1720.10">
    <property type="entry name" value="Multidrug resistance protein D"/>
    <property type="match status" value="1"/>
</dbReference>